<name>A0ABW5QJ48_9HYPH</name>
<proteinExistence type="predicted"/>
<sequence>MSAIIDTAVEYDPRAARLRTIAEGLAAPRADIESGFTAVGSRLSDAAATISRLSRIFDALPQALEGSEVAEATDSLRAVADAARTIGQSYADEKGQLQRLVEEVEAANAPIEELRRTIKMMGIVSINARVTAAGIVGENEDFAVFTTDIAQLSASASQTIQEFSQSYQRVVNDVQNASRQREQFDREHANTLSELAGSLEGALTAVAEQRQRSLAGSAETGKVSRQIAARIGGAVMALQVGDSTRQRLEHVEAALLELAERPVGAPEDPTIAVIAALQQAQLSDAGETFESEVNAAAEALTALAGEATTMMQHSRGLYGSGDGSTALSALNRQLQAAVQVLRSFERERQKLESMAKAVESTVRTLLTHVEAVQEIEANMRLVSLNAAIRCAQLGPRGAPLTVIAVQLRELTTGTVVSAESAMERLSTATQLVEAFAAGADGSGHLEHLERDASHALELLSRLDGLLADALSALDSDGPKVLTALEIAADELGAQTALVEAVADASLALAEYGHLPDADTLPPDVLVHAARLASHYTMTAERDVHARLFGTAGAAPAAPANDADLLDFEL</sequence>
<organism evidence="2 3">
    <name type="scientific">Devosia albogilva</name>
    <dbReference type="NCBI Taxonomy" id="429726"/>
    <lineage>
        <taxon>Bacteria</taxon>
        <taxon>Pseudomonadati</taxon>
        <taxon>Pseudomonadota</taxon>
        <taxon>Alphaproteobacteria</taxon>
        <taxon>Hyphomicrobiales</taxon>
        <taxon>Devosiaceae</taxon>
        <taxon>Devosia</taxon>
    </lineage>
</organism>
<evidence type="ECO:0000313" key="2">
    <source>
        <dbReference type="EMBL" id="MFD2647476.1"/>
    </source>
</evidence>
<keyword evidence="1" id="KW-0175">Coiled coil</keyword>
<comment type="caution">
    <text evidence="2">The sequence shown here is derived from an EMBL/GenBank/DDBJ whole genome shotgun (WGS) entry which is preliminary data.</text>
</comment>
<evidence type="ECO:0000256" key="1">
    <source>
        <dbReference type="SAM" id="Coils"/>
    </source>
</evidence>
<reference evidence="3" key="1">
    <citation type="journal article" date="2019" name="Int. J. Syst. Evol. Microbiol.">
        <title>The Global Catalogue of Microorganisms (GCM) 10K type strain sequencing project: providing services to taxonomists for standard genome sequencing and annotation.</title>
        <authorList>
            <consortium name="The Broad Institute Genomics Platform"/>
            <consortium name="The Broad Institute Genome Sequencing Center for Infectious Disease"/>
            <person name="Wu L."/>
            <person name="Ma J."/>
        </authorList>
    </citation>
    <scope>NUCLEOTIDE SEQUENCE [LARGE SCALE GENOMIC DNA]</scope>
    <source>
        <strain evidence="3">CCM 7427</strain>
    </source>
</reference>
<accession>A0ABW5QJ48</accession>
<feature type="coiled-coil region" evidence="1">
    <location>
        <begin position="167"/>
        <end position="194"/>
    </location>
</feature>
<gene>
    <name evidence="2" type="ORF">ACFSX5_06645</name>
</gene>
<keyword evidence="3" id="KW-1185">Reference proteome</keyword>
<protein>
    <recommendedName>
        <fullName evidence="4">Methyl-accepting transducer domain-containing protein</fullName>
    </recommendedName>
</protein>
<evidence type="ECO:0000313" key="3">
    <source>
        <dbReference type="Proteomes" id="UP001597521"/>
    </source>
</evidence>
<evidence type="ECO:0008006" key="4">
    <source>
        <dbReference type="Google" id="ProtNLM"/>
    </source>
</evidence>
<dbReference type="SUPFAM" id="SSF58104">
    <property type="entry name" value="Methyl-accepting chemotaxis protein (MCP) signaling domain"/>
    <property type="match status" value="1"/>
</dbReference>
<feature type="coiled-coil region" evidence="1">
    <location>
        <begin position="327"/>
        <end position="361"/>
    </location>
</feature>
<dbReference type="Proteomes" id="UP001597521">
    <property type="component" value="Unassembled WGS sequence"/>
</dbReference>
<dbReference type="Gene3D" id="1.10.287.950">
    <property type="entry name" value="Methyl-accepting chemotaxis protein"/>
    <property type="match status" value="1"/>
</dbReference>
<dbReference type="RefSeq" id="WP_386832501.1">
    <property type="nucleotide sequence ID" value="NZ_JBHUNP010000001.1"/>
</dbReference>
<dbReference type="EMBL" id="JBHUNP010000001">
    <property type="protein sequence ID" value="MFD2647476.1"/>
    <property type="molecule type" value="Genomic_DNA"/>
</dbReference>